<dbReference type="NCBIfam" id="TIGR01396">
    <property type="entry name" value="FlgB"/>
    <property type="match status" value="1"/>
</dbReference>
<evidence type="ECO:0000256" key="4">
    <source>
        <dbReference type="ARBA" id="ARBA00023143"/>
    </source>
</evidence>
<comment type="function">
    <text evidence="5 6">Structural component of flagellum, the bacterial motility apparatus. Part of the rod structure of flagellar basal body.</text>
</comment>
<dbReference type="InterPro" id="IPR001444">
    <property type="entry name" value="Flag_bb_rod_N"/>
</dbReference>
<evidence type="ECO:0000256" key="3">
    <source>
        <dbReference type="ARBA" id="ARBA00014376"/>
    </source>
</evidence>
<accession>A0A219B5V2</accession>
<dbReference type="InterPro" id="IPR006300">
    <property type="entry name" value="FlgB"/>
</dbReference>
<organism evidence="8 9">
    <name type="scientific">Pacificimonas flava</name>
    <dbReference type="NCBI Taxonomy" id="1234595"/>
    <lineage>
        <taxon>Bacteria</taxon>
        <taxon>Pseudomonadati</taxon>
        <taxon>Pseudomonadota</taxon>
        <taxon>Alphaproteobacteria</taxon>
        <taxon>Sphingomonadales</taxon>
        <taxon>Sphingosinicellaceae</taxon>
        <taxon>Pacificimonas</taxon>
    </lineage>
</organism>
<comment type="similarity">
    <text evidence="2 6">Belongs to the flagella basal body rod proteins family.</text>
</comment>
<proteinExistence type="inferred from homology"/>
<comment type="subcellular location">
    <subcellularLocation>
        <location evidence="1 6">Bacterial flagellum basal body</location>
    </subcellularLocation>
</comment>
<evidence type="ECO:0000259" key="7">
    <source>
        <dbReference type="Pfam" id="PF00460"/>
    </source>
</evidence>
<keyword evidence="4 6" id="KW-0975">Bacterial flagellum</keyword>
<keyword evidence="8" id="KW-0969">Cilium</keyword>
<evidence type="ECO:0000256" key="5">
    <source>
        <dbReference type="ARBA" id="ARBA00024934"/>
    </source>
</evidence>
<evidence type="ECO:0000256" key="1">
    <source>
        <dbReference type="ARBA" id="ARBA00004117"/>
    </source>
</evidence>
<dbReference type="RefSeq" id="WP_088712347.1">
    <property type="nucleotide sequence ID" value="NZ_NFZT01000001.1"/>
</dbReference>
<dbReference type="GO" id="GO:0071973">
    <property type="term" value="P:bacterial-type flagellum-dependent cell motility"/>
    <property type="evidence" value="ECO:0007669"/>
    <property type="project" value="InterPro"/>
</dbReference>
<comment type="subunit">
    <text evidence="6">The basal body constitutes a major portion of the flagellar organelle and consists of a number of rings mounted on a central rod.</text>
</comment>
<dbReference type="Proteomes" id="UP000198462">
    <property type="component" value="Unassembled WGS sequence"/>
</dbReference>
<keyword evidence="9" id="KW-1185">Reference proteome</keyword>
<dbReference type="OrthoDB" id="9788334at2"/>
<feature type="domain" description="Flagellar basal body rod protein N-terminal" evidence="7">
    <location>
        <begin position="16"/>
        <end position="39"/>
    </location>
</feature>
<gene>
    <name evidence="8" type="ORF">B5C34_08940</name>
</gene>
<keyword evidence="8" id="KW-0282">Flagellum</keyword>
<dbReference type="GO" id="GO:0030694">
    <property type="term" value="C:bacterial-type flagellum basal body, rod"/>
    <property type="evidence" value="ECO:0007669"/>
    <property type="project" value="InterPro"/>
</dbReference>
<evidence type="ECO:0000313" key="8">
    <source>
        <dbReference type="EMBL" id="OWV33574.1"/>
    </source>
</evidence>
<reference evidence="9" key="1">
    <citation type="submission" date="2017-05" db="EMBL/GenBank/DDBJ databases">
        <authorList>
            <person name="Lin X."/>
        </authorList>
    </citation>
    <scope>NUCLEOTIDE SEQUENCE [LARGE SCALE GENOMIC DNA]</scope>
    <source>
        <strain evidence="9">JLT2012</strain>
    </source>
</reference>
<sequence length="143" mass="15116">MNSGSIALFSGIKDRMSGLSQRQKVVSENIANSETPGFRARDVKSQDFSSLLNSVSSGASSAGVSKPTVQITSRMSQLGAAQHHAGNTVEVRDGIETKPNGNNVSLEMEMLKVGQIQADFTAMTNLYRKNIGLIKTAVGSGGR</sequence>
<protein>
    <recommendedName>
        <fullName evidence="3 6">Flagellar basal body rod protein FlgB</fullName>
    </recommendedName>
</protein>
<evidence type="ECO:0000256" key="6">
    <source>
        <dbReference type="PIRNR" id="PIRNR002889"/>
    </source>
</evidence>
<dbReference type="EMBL" id="NFZT01000001">
    <property type="protein sequence ID" value="OWV33574.1"/>
    <property type="molecule type" value="Genomic_DNA"/>
</dbReference>
<comment type="caution">
    <text evidence="8">The sequence shown here is derived from an EMBL/GenBank/DDBJ whole genome shotgun (WGS) entry which is preliminary data.</text>
</comment>
<dbReference type="Pfam" id="PF00460">
    <property type="entry name" value="Flg_bb_rod"/>
    <property type="match status" value="1"/>
</dbReference>
<name>A0A219B5V2_9SPHN</name>
<evidence type="ECO:0000313" key="9">
    <source>
        <dbReference type="Proteomes" id="UP000198462"/>
    </source>
</evidence>
<dbReference type="AlphaFoldDB" id="A0A219B5V2"/>
<evidence type="ECO:0000256" key="2">
    <source>
        <dbReference type="ARBA" id="ARBA00009677"/>
    </source>
</evidence>
<keyword evidence="8" id="KW-0966">Cell projection</keyword>
<dbReference type="PIRSF" id="PIRSF002889">
    <property type="entry name" value="Rod_FlgB"/>
    <property type="match status" value="1"/>
</dbReference>